<evidence type="ECO:0000256" key="4">
    <source>
        <dbReference type="ARBA" id="ARBA00022771"/>
    </source>
</evidence>
<dbReference type="PANTHER" id="PTHR16079:SF4">
    <property type="entry name" value="E3 UBIQUITIN-PROTEIN LIGASE CHFR"/>
    <property type="match status" value="1"/>
</dbReference>
<comment type="similarity">
    <text evidence="1">Belongs to the CHFR family.</text>
</comment>
<dbReference type="GO" id="GO:0016567">
    <property type="term" value="P:protein ubiquitination"/>
    <property type="evidence" value="ECO:0007669"/>
    <property type="project" value="TreeGrafter"/>
</dbReference>
<dbReference type="GO" id="GO:0005634">
    <property type="term" value="C:nucleus"/>
    <property type="evidence" value="ECO:0007669"/>
    <property type="project" value="TreeGrafter"/>
</dbReference>
<name>A0A8S3Z4Z3_9EUPU</name>
<dbReference type="InterPro" id="IPR001841">
    <property type="entry name" value="Znf_RING"/>
</dbReference>
<dbReference type="GO" id="GO:0006511">
    <property type="term" value="P:ubiquitin-dependent protein catabolic process"/>
    <property type="evidence" value="ECO:0007669"/>
    <property type="project" value="TreeGrafter"/>
</dbReference>
<protein>
    <recommendedName>
        <fullName evidence="2">E3 ubiquitin-protein ligase CHFR</fullName>
    </recommendedName>
</protein>
<dbReference type="CDD" id="cd16503">
    <property type="entry name" value="RING-HC_CHFR"/>
    <property type="match status" value="1"/>
</dbReference>
<evidence type="ECO:0000256" key="2">
    <source>
        <dbReference type="ARBA" id="ARBA00017908"/>
    </source>
</evidence>
<dbReference type="Pfam" id="PF00498">
    <property type="entry name" value="FHA"/>
    <property type="match status" value="1"/>
</dbReference>
<dbReference type="PANTHER" id="PTHR16079">
    <property type="entry name" value="UBIQUITIN LIGASE PROTEIN CHFR"/>
    <property type="match status" value="1"/>
</dbReference>
<evidence type="ECO:0000313" key="11">
    <source>
        <dbReference type="Proteomes" id="UP000678393"/>
    </source>
</evidence>
<gene>
    <name evidence="10" type="ORF">CUNI_LOCUS8926</name>
</gene>
<keyword evidence="4 6" id="KW-0863">Zinc-finger</keyword>
<dbReference type="OrthoDB" id="1305878at2759"/>
<accession>A0A8S3Z4Z3</accession>
<evidence type="ECO:0000256" key="7">
    <source>
        <dbReference type="SAM" id="MobiDB-lite"/>
    </source>
</evidence>
<dbReference type="GO" id="GO:0008270">
    <property type="term" value="F:zinc ion binding"/>
    <property type="evidence" value="ECO:0007669"/>
    <property type="project" value="UniProtKB-KW"/>
</dbReference>
<sequence length="348" mass="38440">CDLAHPDNKLVSGKHCYINRDENGRVWLYDTSTNGTLLNLSIKLTKGECRELRHGDEIHIVHKKVDTREDIGYMFQDMEALRAEASSDSEDSQECTQLMDVFDGTISDENVNTVTTPSPLRKRKSMEISPVVSKKIKADSHPNAAGFCTQTAGKPRTPQEPEEDAIAETLVCTICQELLHDCISLQPCMHSFCAGCYSEWMERSQECPSCRLKVTRISKNHIVNNLVEAYLKGKPDKKRLEADIKELDSKNKITRDMLYPVQKPGGDSNSGSFSESYTDSDDDADDSYTIGAAAAPAFANNFNNFNAGGLLFGIGTPFYGTAALRPAQAVCRQCRSYAGRQNTMLAGA</sequence>
<dbReference type="InterPro" id="IPR017907">
    <property type="entry name" value="Znf_RING_CS"/>
</dbReference>
<dbReference type="SUPFAM" id="SSF57850">
    <property type="entry name" value="RING/U-box"/>
    <property type="match status" value="1"/>
</dbReference>
<reference evidence="10" key="1">
    <citation type="submission" date="2021-04" db="EMBL/GenBank/DDBJ databases">
        <authorList>
            <consortium name="Molecular Ecology Group"/>
        </authorList>
    </citation>
    <scope>NUCLEOTIDE SEQUENCE</scope>
</reference>
<dbReference type="Pfam" id="PF13923">
    <property type="entry name" value="zf-C3HC4_2"/>
    <property type="match status" value="1"/>
</dbReference>
<dbReference type="GO" id="GO:0004842">
    <property type="term" value="F:ubiquitin-protein transferase activity"/>
    <property type="evidence" value="ECO:0007669"/>
    <property type="project" value="TreeGrafter"/>
</dbReference>
<feature type="region of interest" description="Disordered" evidence="7">
    <location>
        <begin position="259"/>
        <end position="282"/>
    </location>
</feature>
<organism evidence="10 11">
    <name type="scientific">Candidula unifasciata</name>
    <dbReference type="NCBI Taxonomy" id="100452"/>
    <lineage>
        <taxon>Eukaryota</taxon>
        <taxon>Metazoa</taxon>
        <taxon>Spiralia</taxon>
        <taxon>Lophotrochozoa</taxon>
        <taxon>Mollusca</taxon>
        <taxon>Gastropoda</taxon>
        <taxon>Heterobranchia</taxon>
        <taxon>Euthyneura</taxon>
        <taxon>Panpulmonata</taxon>
        <taxon>Eupulmonata</taxon>
        <taxon>Stylommatophora</taxon>
        <taxon>Helicina</taxon>
        <taxon>Helicoidea</taxon>
        <taxon>Geomitridae</taxon>
        <taxon>Candidula</taxon>
    </lineage>
</organism>
<evidence type="ECO:0000259" key="9">
    <source>
        <dbReference type="PROSITE" id="PS50089"/>
    </source>
</evidence>
<dbReference type="FunFam" id="3.30.40.10:FF:000203">
    <property type="entry name" value="E3 ubiquitin-protein ligase CHFR isoform X1"/>
    <property type="match status" value="1"/>
</dbReference>
<dbReference type="PROSITE" id="PS50006">
    <property type="entry name" value="FHA_DOMAIN"/>
    <property type="match status" value="1"/>
</dbReference>
<feature type="non-terminal residue" evidence="10">
    <location>
        <position position="1"/>
    </location>
</feature>
<evidence type="ECO:0000256" key="5">
    <source>
        <dbReference type="ARBA" id="ARBA00022833"/>
    </source>
</evidence>
<evidence type="ECO:0000256" key="1">
    <source>
        <dbReference type="ARBA" id="ARBA00005797"/>
    </source>
</evidence>
<dbReference type="Gene3D" id="3.30.40.10">
    <property type="entry name" value="Zinc/RING finger domain, C3HC4 (zinc finger)"/>
    <property type="match status" value="1"/>
</dbReference>
<dbReference type="Gene3D" id="2.60.200.20">
    <property type="match status" value="1"/>
</dbReference>
<evidence type="ECO:0000256" key="3">
    <source>
        <dbReference type="ARBA" id="ARBA00022723"/>
    </source>
</evidence>
<proteinExistence type="inferred from homology"/>
<dbReference type="AlphaFoldDB" id="A0A8S3Z4Z3"/>
<dbReference type="SUPFAM" id="SSF49879">
    <property type="entry name" value="SMAD/FHA domain"/>
    <property type="match status" value="1"/>
</dbReference>
<comment type="caution">
    <text evidence="10">The sequence shown here is derived from an EMBL/GenBank/DDBJ whole genome shotgun (WGS) entry which is preliminary data.</text>
</comment>
<dbReference type="InterPro" id="IPR052256">
    <property type="entry name" value="E3_ubiquitin-ligase_CHFR"/>
</dbReference>
<dbReference type="SMART" id="SM00184">
    <property type="entry name" value="RING"/>
    <property type="match status" value="1"/>
</dbReference>
<evidence type="ECO:0000259" key="8">
    <source>
        <dbReference type="PROSITE" id="PS50006"/>
    </source>
</evidence>
<feature type="domain" description="RING-type" evidence="9">
    <location>
        <begin position="172"/>
        <end position="211"/>
    </location>
</feature>
<feature type="non-terminal residue" evidence="10">
    <location>
        <position position="348"/>
    </location>
</feature>
<keyword evidence="5" id="KW-0862">Zinc</keyword>
<evidence type="ECO:0000256" key="6">
    <source>
        <dbReference type="PROSITE-ProRule" id="PRU00175"/>
    </source>
</evidence>
<dbReference type="Proteomes" id="UP000678393">
    <property type="component" value="Unassembled WGS sequence"/>
</dbReference>
<feature type="domain" description="FHA" evidence="8">
    <location>
        <begin position="1"/>
        <end position="39"/>
    </location>
</feature>
<keyword evidence="3" id="KW-0479">Metal-binding</keyword>
<dbReference type="EMBL" id="CAJHNH020001503">
    <property type="protein sequence ID" value="CAG5123368.1"/>
    <property type="molecule type" value="Genomic_DNA"/>
</dbReference>
<dbReference type="InterPro" id="IPR008984">
    <property type="entry name" value="SMAD_FHA_dom_sf"/>
</dbReference>
<dbReference type="PROSITE" id="PS50089">
    <property type="entry name" value="ZF_RING_2"/>
    <property type="match status" value="1"/>
</dbReference>
<keyword evidence="11" id="KW-1185">Reference proteome</keyword>
<dbReference type="InterPro" id="IPR000253">
    <property type="entry name" value="FHA_dom"/>
</dbReference>
<dbReference type="PROSITE" id="PS00518">
    <property type="entry name" value="ZF_RING_1"/>
    <property type="match status" value="1"/>
</dbReference>
<evidence type="ECO:0000313" key="10">
    <source>
        <dbReference type="EMBL" id="CAG5123368.1"/>
    </source>
</evidence>
<dbReference type="InterPro" id="IPR013083">
    <property type="entry name" value="Znf_RING/FYVE/PHD"/>
</dbReference>